<evidence type="ECO:0000313" key="1">
    <source>
        <dbReference type="EMBL" id="NMJ42820.1"/>
    </source>
</evidence>
<reference evidence="1 2" key="1">
    <citation type="submission" date="2020-03" db="EMBL/GenBank/DDBJ databases">
        <authorList>
            <person name="Sun Q."/>
        </authorList>
    </citation>
    <scope>NUCLEOTIDE SEQUENCE [LARGE SCALE GENOMIC DNA]</scope>
    <source>
        <strain evidence="1 2">JC162</strain>
    </source>
</reference>
<gene>
    <name evidence="1" type="ORF">GWK16_16360</name>
</gene>
<comment type="caution">
    <text evidence="1">The sequence shown here is derived from an EMBL/GenBank/DDBJ whole genome shotgun (WGS) entry which is preliminary data.</text>
</comment>
<accession>A0A848EHA5</accession>
<name>A0A848EHA5_9PROT</name>
<organism evidence="1 2">
    <name type="scientific">Neoroseomonas marina</name>
    <dbReference type="NCBI Taxonomy" id="1232220"/>
    <lineage>
        <taxon>Bacteria</taxon>
        <taxon>Pseudomonadati</taxon>
        <taxon>Pseudomonadota</taxon>
        <taxon>Alphaproteobacteria</taxon>
        <taxon>Acetobacterales</taxon>
        <taxon>Acetobacteraceae</taxon>
        <taxon>Neoroseomonas</taxon>
    </lineage>
</organism>
<protein>
    <submittedName>
        <fullName evidence="1">Uncharacterized protein</fullName>
    </submittedName>
</protein>
<proteinExistence type="predicted"/>
<evidence type="ECO:0000313" key="2">
    <source>
        <dbReference type="Proteomes" id="UP000548582"/>
    </source>
</evidence>
<dbReference type="Proteomes" id="UP000548582">
    <property type="component" value="Unassembled WGS sequence"/>
</dbReference>
<dbReference type="AlphaFoldDB" id="A0A848EHA5"/>
<sequence>MPAATTADSPREGAARLLAAARAIGIAVLDDDKAPAPPSRAPQSGSCRAASILANLETCGLLPREAARG</sequence>
<dbReference type="EMBL" id="JABBKX010000005">
    <property type="protein sequence ID" value="NMJ42820.1"/>
    <property type="molecule type" value="Genomic_DNA"/>
</dbReference>
<keyword evidence="2" id="KW-1185">Reference proteome</keyword>
<dbReference type="RefSeq" id="WP_170055038.1">
    <property type="nucleotide sequence ID" value="NZ_JABBKX010000005.1"/>
</dbReference>